<evidence type="ECO:0000313" key="4">
    <source>
        <dbReference type="Proteomes" id="UP000095787"/>
    </source>
</evidence>
<dbReference type="Proteomes" id="UP000292665">
    <property type="component" value="Unassembled WGS sequence"/>
</dbReference>
<name>A0A174CRY2_9FIRM</name>
<organism evidence="2 4">
    <name type="scientific">[Ruminococcus] torques</name>
    <dbReference type="NCBI Taxonomy" id="33039"/>
    <lineage>
        <taxon>Bacteria</taxon>
        <taxon>Bacillati</taxon>
        <taxon>Bacillota</taxon>
        <taxon>Clostridia</taxon>
        <taxon>Lachnospirales</taxon>
        <taxon>Lachnospiraceae</taxon>
        <taxon>Mediterraneibacter</taxon>
    </lineage>
</organism>
<dbReference type="EMBL" id="RCYR01000047">
    <property type="protein sequence ID" value="RYS76485.1"/>
    <property type="molecule type" value="Genomic_DNA"/>
</dbReference>
<accession>A0A174CRY2</accession>
<evidence type="ECO:0008006" key="6">
    <source>
        <dbReference type="Google" id="ProtNLM"/>
    </source>
</evidence>
<feature type="chain" id="PRO_5044549834" description="DUF5050 domain-containing protein" evidence="1">
    <location>
        <begin position="23"/>
        <end position="409"/>
    </location>
</feature>
<sequence length="409" mass="45802">MKKKLLAGTVLSICLLSSGLSACSSEDKTEKPSSENQLQSDYMEVDGILTKTEKGSFSVHDGLMYFTDYETQTSIPVCGKPNCRHLSVYEDEKTTCNAVCSSSYMFPYKEKLYRIESVDNREGKLIASHMDGSNPKTVGTFSSGDMLESAVILNENMYYTYCELQNKILAEQEDGQAQSGQAMGSNCSLNRLNLDTLEQTEIVKLEDVSHILMLGGTKEYQVCAVVKDDGVQYNLFDYESGTLTEISLNTVDYQRVEVTQDGKGFYYIGDEGKSLYCYHIDSKENEKIVQAEEVGAEKVTVEGVSEEGILFRAFPENELYVKNEEGISNLKLSDRLPTDQAWLSGINDITKDGVYFTYQEKYIGEKEIEGDLLMYDAYIEKEDLFGKTGEMKVIYTPRVSSAGNIVTEE</sequence>
<evidence type="ECO:0000313" key="3">
    <source>
        <dbReference type="EMBL" id="RYS76485.1"/>
    </source>
</evidence>
<evidence type="ECO:0000256" key="1">
    <source>
        <dbReference type="SAM" id="SignalP"/>
    </source>
</evidence>
<protein>
    <recommendedName>
        <fullName evidence="6">DUF5050 domain-containing protein</fullName>
    </recommendedName>
</protein>
<dbReference type="GeneID" id="97329834"/>
<dbReference type="PROSITE" id="PS51257">
    <property type="entry name" value="PROKAR_LIPOPROTEIN"/>
    <property type="match status" value="1"/>
</dbReference>
<dbReference type="AlphaFoldDB" id="A0A174CRY2"/>
<gene>
    <name evidence="3" type="ORF">EAI93_13300</name>
    <name evidence="2" type="ORF">ERS852456_01730</name>
</gene>
<feature type="signal peptide" evidence="1">
    <location>
        <begin position="1"/>
        <end position="22"/>
    </location>
</feature>
<evidence type="ECO:0000313" key="2">
    <source>
        <dbReference type="EMBL" id="CUO14570.1"/>
    </source>
</evidence>
<dbReference type="RefSeq" id="WP_004847096.1">
    <property type="nucleotide sequence ID" value="NZ_AP028249.1"/>
</dbReference>
<keyword evidence="1" id="KW-0732">Signal</keyword>
<dbReference type="SUPFAM" id="SSF50969">
    <property type="entry name" value="YVTN repeat-like/Quinoprotein amine dehydrogenase"/>
    <property type="match status" value="1"/>
</dbReference>
<evidence type="ECO:0000313" key="5">
    <source>
        <dbReference type="Proteomes" id="UP000292665"/>
    </source>
</evidence>
<reference evidence="2 4" key="1">
    <citation type="submission" date="2015-09" db="EMBL/GenBank/DDBJ databases">
        <authorList>
            <consortium name="Pathogen Informatics"/>
        </authorList>
    </citation>
    <scope>NUCLEOTIDE SEQUENCE [LARGE SCALE GENOMIC DNA]</scope>
    <source>
        <strain evidence="2 4">2789STDY5834841</strain>
    </source>
</reference>
<dbReference type="Proteomes" id="UP000095787">
    <property type="component" value="Unassembled WGS sequence"/>
</dbReference>
<dbReference type="EMBL" id="CYZO01000021">
    <property type="protein sequence ID" value="CUO14570.1"/>
    <property type="molecule type" value="Genomic_DNA"/>
</dbReference>
<dbReference type="InterPro" id="IPR011044">
    <property type="entry name" value="Quino_amine_DH_bsu"/>
</dbReference>
<proteinExistence type="predicted"/>
<reference evidence="3 5" key="2">
    <citation type="journal article" date="2019" name="Science, e1252229">
        <title>Invertible promoters mediate bacterial phase variation, antibiotic resistance, and host adaptation in the gut.</title>
        <authorList>
            <person name="Jiang X."/>
            <person name="Hall A.B."/>
            <person name="Arthur T.D."/>
            <person name="Plichta D.R."/>
            <person name="Covington C.T."/>
            <person name="Poyet M."/>
            <person name="Crothers J."/>
            <person name="Moses P.L."/>
            <person name="Tolonen A.C."/>
            <person name="Vlamakis H."/>
            <person name="Alm E.J."/>
            <person name="Xavier R.J."/>
        </authorList>
    </citation>
    <scope>NUCLEOTIDE SEQUENCE [LARGE SCALE GENOMIC DNA]</scope>
    <source>
        <strain evidence="3">Aa_0143</strain>
        <strain evidence="5">aa_0143</strain>
    </source>
</reference>